<keyword evidence="4" id="KW-0633">Potassium transport</keyword>
<feature type="transmembrane region" description="Helical" evidence="10">
    <location>
        <begin position="121"/>
        <end position="151"/>
    </location>
</feature>
<evidence type="ECO:0000256" key="9">
    <source>
        <dbReference type="ARBA" id="ARBA00023136"/>
    </source>
</evidence>
<evidence type="ECO:0000256" key="8">
    <source>
        <dbReference type="ARBA" id="ARBA00023065"/>
    </source>
</evidence>
<keyword evidence="2" id="KW-0813">Transport</keyword>
<evidence type="ECO:0000313" key="11">
    <source>
        <dbReference type="EMBL" id="RSU04512.1"/>
    </source>
</evidence>
<accession>A0A430ABC1</accession>
<dbReference type="OrthoDB" id="9810952at2"/>
<feature type="transmembrane region" description="Helical" evidence="10">
    <location>
        <begin position="45"/>
        <end position="67"/>
    </location>
</feature>
<evidence type="ECO:0000256" key="1">
    <source>
        <dbReference type="ARBA" id="ARBA00004651"/>
    </source>
</evidence>
<dbReference type="PANTHER" id="PTHR32024:SF1">
    <property type="entry name" value="KTR SYSTEM POTASSIUM UPTAKE PROTEIN B"/>
    <property type="match status" value="1"/>
</dbReference>
<dbReference type="PANTHER" id="PTHR32024">
    <property type="entry name" value="TRK SYSTEM POTASSIUM UPTAKE PROTEIN TRKG-RELATED"/>
    <property type="match status" value="1"/>
</dbReference>
<keyword evidence="6" id="KW-0630">Potassium</keyword>
<dbReference type="PROSITE" id="PS51257">
    <property type="entry name" value="PROKAR_LIPOPROTEIN"/>
    <property type="match status" value="1"/>
</dbReference>
<feature type="transmembrane region" description="Helical" evidence="10">
    <location>
        <begin position="410"/>
        <end position="431"/>
    </location>
</feature>
<evidence type="ECO:0000256" key="6">
    <source>
        <dbReference type="ARBA" id="ARBA00022958"/>
    </source>
</evidence>
<feature type="transmembrane region" description="Helical" evidence="10">
    <location>
        <begin position="191"/>
        <end position="216"/>
    </location>
</feature>
<comment type="caution">
    <text evidence="11">The sequence shown here is derived from an EMBL/GenBank/DDBJ whole genome shotgun (WGS) entry which is preliminary data.</text>
</comment>
<dbReference type="InterPro" id="IPR004772">
    <property type="entry name" value="TrkH"/>
</dbReference>
<feature type="transmembrane region" description="Helical" evidence="10">
    <location>
        <begin position="382"/>
        <end position="404"/>
    </location>
</feature>
<comment type="subcellular location">
    <subcellularLocation>
        <location evidence="1">Cell membrane</location>
        <topology evidence="1">Multi-pass membrane protein</topology>
    </subcellularLocation>
</comment>
<evidence type="ECO:0000256" key="4">
    <source>
        <dbReference type="ARBA" id="ARBA00022538"/>
    </source>
</evidence>
<organism evidence="11 12">
    <name type="scientific">Vagococcus fessus</name>
    <dbReference type="NCBI Taxonomy" id="120370"/>
    <lineage>
        <taxon>Bacteria</taxon>
        <taxon>Bacillati</taxon>
        <taxon>Bacillota</taxon>
        <taxon>Bacilli</taxon>
        <taxon>Lactobacillales</taxon>
        <taxon>Enterococcaceae</taxon>
        <taxon>Vagococcus</taxon>
    </lineage>
</organism>
<keyword evidence="9 10" id="KW-0472">Membrane</keyword>
<feature type="transmembrane region" description="Helical" evidence="10">
    <location>
        <begin position="73"/>
        <end position="100"/>
    </location>
</feature>
<evidence type="ECO:0000256" key="5">
    <source>
        <dbReference type="ARBA" id="ARBA00022692"/>
    </source>
</evidence>
<feature type="transmembrane region" description="Helical" evidence="10">
    <location>
        <begin position="349"/>
        <end position="370"/>
    </location>
</feature>
<feature type="transmembrane region" description="Helical" evidence="10">
    <location>
        <begin position="16"/>
        <end position="33"/>
    </location>
</feature>
<dbReference type="RefSeq" id="WP_126829847.1">
    <property type="nucleotide sequence ID" value="NZ_CBCRYB010000006.1"/>
</dbReference>
<dbReference type="Pfam" id="PF02386">
    <property type="entry name" value="TrkH"/>
    <property type="match status" value="1"/>
</dbReference>
<evidence type="ECO:0000256" key="10">
    <source>
        <dbReference type="SAM" id="Phobius"/>
    </source>
</evidence>
<name>A0A430ABC1_9ENTE</name>
<evidence type="ECO:0000313" key="12">
    <source>
        <dbReference type="Proteomes" id="UP000287101"/>
    </source>
</evidence>
<feature type="transmembrane region" description="Helical" evidence="10">
    <location>
        <begin position="311"/>
        <end position="329"/>
    </location>
</feature>
<feature type="transmembrane region" description="Helical" evidence="10">
    <location>
        <begin position="285"/>
        <end position="304"/>
    </location>
</feature>
<dbReference type="Proteomes" id="UP000287101">
    <property type="component" value="Unassembled WGS sequence"/>
</dbReference>
<evidence type="ECO:0000256" key="3">
    <source>
        <dbReference type="ARBA" id="ARBA00022475"/>
    </source>
</evidence>
<proteinExistence type="predicted"/>
<keyword evidence="7 10" id="KW-1133">Transmembrane helix</keyword>
<sequence length="452" mass="49311">MTIKKRFKELDTVKKITIGFIVLILLGACLLALPITTRAGNETSFLDALFIATSAVCVTGLATVSVADQFNTLGQFIIMCLIEIGGLGFMSVGVMLAIALRKKLSFKSRMVLRDSLNVDSLAGLVSLMLFVLKSALIIQGIGAILFSFIWIPEYGWLRGGFYSVFHSVSAFCNAGFDLFGDSLMSFQESPYILVVFSFLIISGGLGFLVWSDLLSFPKRKKLTIHTKLSLIITVSLLVLGTVFFYLTDLSNGALVFNNGNKFTQFINYLFLSVTPRTAGFATIDYGMLSYAGLFVTIFLMFIGGTSGSTAGGIKTTTFGVLILVVRSILRGRKDVEFQERRISEQVVRKAFVIFFIGISLIAVTSFILLLTETIPADKGMDYIIFEVVSALATVGLSGGLTAELTTVGKIVMIILMFIGRVGIYTVLFTLVRKEDKNATGKVKYPQESILIG</sequence>
<keyword evidence="3" id="KW-1003">Cell membrane</keyword>
<gene>
    <name evidence="11" type="ORF">CBF31_00390</name>
</gene>
<dbReference type="EMBL" id="NGJY01000001">
    <property type="protein sequence ID" value="RSU04512.1"/>
    <property type="molecule type" value="Genomic_DNA"/>
</dbReference>
<evidence type="ECO:0000256" key="7">
    <source>
        <dbReference type="ARBA" id="ARBA00022989"/>
    </source>
</evidence>
<dbReference type="GO" id="GO:0015379">
    <property type="term" value="F:potassium:chloride symporter activity"/>
    <property type="evidence" value="ECO:0007669"/>
    <property type="project" value="InterPro"/>
</dbReference>
<evidence type="ECO:0000256" key="2">
    <source>
        <dbReference type="ARBA" id="ARBA00022448"/>
    </source>
</evidence>
<keyword evidence="8" id="KW-0406">Ion transport</keyword>
<protein>
    <submittedName>
        <fullName evidence="11">Trk family potassium uptake protein</fullName>
    </submittedName>
</protein>
<dbReference type="AlphaFoldDB" id="A0A430ABC1"/>
<feature type="transmembrane region" description="Helical" evidence="10">
    <location>
        <begin position="228"/>
        <end position="246"/>
    </location>
</feature>
<keyword evidence="12" id="KW-1185">Reference proteome</keyword>
<dbReference type="NCBIfam" id="TIGR00933">
    <property type="entry name" value="2a38"/>
    <property type="match status" value="1"/>
</dbReference>
<keyword evidence="5 10" id="KW-0812">Transmembrane</keyword>
<reference evidence="11 12" key="1">
    <citation type="submission" date="2017-05" db="EMBL/GenBank/DDBJ databases">
        <title>Vagococcus spp. assemblies.</title>
        <authorList>
            <person name="Gulvik C.A."/>
        </authorList>
    </citation>
    <scope>NUCLEOTIDE SEQUENCE [LARGE SCALE GENOMIC DNA]</scope>
    <source>
        <strain evidence="11 12">CCUG 41755</strain>
    </source>
</reference>
<dbReference type="GO" id="GO:0005886">
    <property type="term" value="C:plasma membrane"/>
    <property type="evidence" value="ECO:0007669"/>
    <property type="project" value="UniProtKB-SubCell"/>
</dbReference>
<dbReference type="InterPro" id="IPR003445">
    <property type="entry name" value="Cat_transpt"/>
</dbReference>